<dbReference type="SUPFAM" id="SSF50129">
    <property type="entry name" value="GroES-like"/>
    <property type="match status" value="1"/>
</dbReference>
<dbReference type="AlphaFoldDB" id="A0A939T2P2"/>
<keyword evidence="7" id="KW-1185">Reference proteome</keyword>
<protein>
    <submittedName>
        <fullName evidence="6">Alcohol dehydrogenase catalytic domain-containing protein</fullName>
    </submittedName>
</protein>
<comment type="cofactor">
    <cofactor evidence="1">
        <name>Zn(2+)</name>
        <dbReference type="ChEBI" id="CHEBI:29105"/>
    </cofactor>
</comment>
<proteinExistence type="predicted"/>
<evidence type="ECO:0000313" key="7">
    <source>
        <dbReference type="Proteomes" id="UP000669179"/>
    </source>
</evidence>
<comment type="caution">
    <text evidence="6">The sequence shown here is derived from an EMBL/GenBank/DDBJ whole genome shotgun (WGS) entry which is preliminary data.</text>
</comment>
<gene>
    <name evidence="6" type="ORF">J4573_23010</name>
</gene>
<dbReference type="GO" id="GO:0046872">
    <property type="term" value="F:metal ion binding"/>
    <property type="evidence" value="ECO:0007669"/>
    <property type="project" value="UniProtKB-KW"/>
</dbReference>
<keyword evidence="2" id="KW-0479">Metal-binding</keyword>
<dbReference type="Gene3D" id="3.90.180.10">
    <property type="entry name" value="Medium-chain alcohol dehydrogenases, catalytic domain"/>
    <property type="match status" value="1"/>
</dbReference>
<dbReference type="InterPro" id="IPR013154">
    <property type="entry name" value="ADH-like_N"/>
</dbReference>
<organism evidence="6 7">
    <name type="scientific">Actinomadura barringtoniae</name>
    <dbReference type="NCBI Taxonomy" id="1427535"/>
    <lineage>
        <taxon>Bacteria</taxon>
        <taxon>Bacillati</taxon>
        <taxon>Actinomycetota</taxon>
        <taxon>Actinomycetes</taxon>
        <taxon>Streptosporangiales</taxon>
        <taxon>Thermomonosporaceae</taxon>
        <taxon>Actinomadura</taxon>
    </lineage>
</organism>
<dbReference type="InterPro" id="IPR036291">
    <property type="entry name" value="NAD(P)-bd_dom_sf"/>
</dbReference>
<dbReference type="Pfam" id="PF08240">
    <property type="entry name" value="ADH_N"/>
    <property type="match status" value="1"/>
</dbReference>
<evidence type="ECO:0000256" key="3">
    <source>
        <dbReference type="ARBA" id="ARBA00022833"/>
    </source>
</evidence>
<keyword evidence="4" id="KW-0560">Oxidoreductase</keyword>
<keyword evidence="3" id="KW-0862">Zinc</keyword>
<dbReference type="InterPro" id="IPR050129">
    <property type="entry name" value="Zn_alcohol_dh"/>
</dbReference>
<feature type="domain" description="Enoyl reductase (ER)" evidence="5">
    <location>
        <begin position="5"/>
        <end position="339"/>
    </location>
</feature>
<dbReference type="RefSeq" id="WP_208257865.1">
    <property type="nucleotide sequence ID" value="NZ_JAGEOJ010000009.1"/>
</dbReference>
<dbReference type="InterPro" id="IPR013149">
    <property type="entry name" value="ADH-like_C"/>
</dbReference>
<evidence type="ECO:0000313" key="6">
    <source>
        <dbReference type="EMBL" id="MBO2449991.1"/>
    </source>
</evidence>
<dbReference type="InterPro" id="IPR011032">
    <property type="entry name" value="GroES-like_sf"/>
</dbReference>
<evidence type="ECO:0000256" key="1">
    <source>
        <dbReference type="ARBA" id="ARBA00001947"/>
    </source>
</evidence>
<dbReference type="GO" id="GO:0016491">
    <property type="term" value="F:oxidoreductase activity"/>
    <property type="evidence" value="ECO:0007669"/>
    <property type="project" value="UniProtKB-KW"/>
</dbReference>
<dbReference type="EMBL" id="JAGEOJ010000009">
    <property type="protein sequence ID" value="MBO2449991.1"/>
    <property type="molecule type" value="Genomic_DNA"/>
</dbReference>
<evidence type="ECO:0000256" key="4">
    <source>
        <dbReference type="ARBA" id="ARBA00023002"/>
    </source>
</evidence>
<dbReference type="PANTHER" id="PTHR43401">
    <property type="entry name" value="L-THREONINE 3-DEHYDROGENASE"/>
    <property type="match status" value="1"/>
</dbReference>
<evidence type="ECO:0000256" key="2">
    <source>
        <dbReference type="ARBA" id="ARBA00022723"/>
    </source>
</evidence>
<dbReference type="InterPro" id="IPR020843">
    <property type="entry name" value="ER"/>
</dbReference>
<dbReference type="Pfam" id="PF00107">
    <property type="entry name" value="ADH_zinc_N"/>
    <property type="match status" value="1"/>
</dbReference>
<dbReference type="SUPFAM" id="SSF51735">
    <property type="entry name" value="NAD(P)-binding Rossmann-fold domains"/>
    <property type="match status" value="1"/>
</dbReference>
<name>A0A939T2P2_9ACTN</name>
<reference evidence="6" key="1">
    <citation type="submission" date="2021-03" db="EMBL/GenBank/DDBJ databases">
        <authorList>
            <person name="Kanchanasin P."/>
            <person name="Saeng-In P."/>
            <person name="Phongsopitanun W."/>
            <person name="Yuki M."/>
            <person name="Kudo T."/>
            <person name="Ohkuma M."/>
            <person name="Tanasupawat S."/>
        </authorList>
    </citation>
    <scope>NUCLEOTIDE SEQUENCE</scope>
    <source>
        <strain evidence="6">GKU 128</strain>
    </source>
</reference>
<sequence length="342" mass="34561">MRAARLSDRLRVEEIDSPVPGPDEVLVEVHAVGVNQLERAVMNGARLGAPALLPRTVGIDPAGVIVAQGAAVAGDHVGERVAIKPNVPCGDCGFCADGAEADCRRQQVVGVHRDGGAAEYVAVPARVAIPIPGQVPFTVAAAAVHSVPIALHMIRRAGGIRPGDTVLVTGATGALGCAALQVAAGLGGKVLAGALEDEPVDGLPGLGAAAVLTYGRDDADGLAEQVRGHAPDGVAIAIDATGSGPLISAGVRSLAWAGHAVFAAALPGARLDLDPRELYTRRLTLHGSAAADYADVRDGLALVADGTVTPPVAAEFPLAEVVDAYAMAGRRDHVGKVVLHVR</sequence>
<evidence type="ECO:0000259" key="5">
    <source>
        <dbReference type="SMART" id="SM00829"/>
    </source>
</evidence>
<dbReference type="SMART" id="SM00829">
    <property type="entry name" value="PKS_ER"/>
    <property type="match status" value="1"/>
</dbReference>
<dbReference type="Proteomes" id="UP000669179">
    <property type="component" value="Unassembled WGS sequence"/>
</dbReference>
<dbReference type="PANTHER" id="PTHR43401:SF2">
    <property type="entry name" value="L-THREONINE 3-DEHYDROGENASE"/>
    <property type="match status" value="1"/>
</dbReference>
<accession>A0A939T2P2</accession>